<dbReference type="WBParaSite" id="Gr19_v10_g3104.t1">
    <property type="protein sequence ID" value="Gr19_v10_g3104.t1"/>
    <property type="gene ID" value="Gr19_v10_g3104"/>
</dbReference>
<dbReference type="InterPro" id="IPR013320">
    <property type="entry name" value="ConA-like_dom_sf"/>
</dbReference>
<dbReference type="InterPro" id="IPR044736">
    <property type="entry name" value="Gid1/RanBPM/SPLA_SPRY"/>
</dbReference>
<evidence type="ECO:0000313" key="4">
    <source>
        <dbReference type="WBParaSite" id="Gr19_v10_g3104.t1"/>
    </source>
</evidence>
<sequence length="315" mass="36036">MMFIKNLTGVETSTSPKRQRRNVPGAETTPTPIKQNSKDELHQTKEELKNTKELDGKKFEQIEERVAKLELENKELRAELKEYQNKQQQTIDDLTEKLKERAKRKHQGELEKLSNVHMKLMEEMKEQREMDVAELEEQNALQKEQYQNEQQLNIVNLQKTVATLSEIGWGSVRAEKPIHRNPYGTYFEVNILMALGRVSIGLATKRMRLDKLVGGHKGTFAYRINGTFWGHAVEGYRQGNGRPFIKGKPKFGVGDVVGCGINLATRQIIYTKNGERLETANLFVNSAADFFPCVSLDNSGTKIEANFGPNFKYKF</sequence>
<evidence type="ECO:0000313" key="3">
    <source>
        <dbReference type="Proteomes" id="UP000887572"/>
    </source>
</evidence>
<protein>
    <submittedName>
        <fullName evidence="4">B30.2/SPRY domain-containing protein</fullName>
    </submittedName>
</protein>
<dbReference type="InterPro" id="IPR003877">
    <property type="entry name" value="SPRY_dom"/>
</dbReference>
<dbReference type="PROSITE" id="PS50188">
    <property type="entry name" value="B302_SPRY"/>
    <property type="match status" value="1"/>
</dbReference>
<dbReference type="Gene3D" id="2.60.120.920">
    <property type="match status" value="1"/>
</dbReference>
<dbReference type="SMART" id="SM00449">
    <property type="entry name" value="SPRY"/>
    <property type="match status" value="1"/>
</dbReference>
<name>A0A914HRQ1_GLORO</name>
<reference evidence="4" key="1">
    <citation type="submission" date="2022-11" db="UniProtKB">
        <authorList>
            <consortium name="WormBaseParasite"/>
        </authorList>
    </citation>
    <scope>IDENTIFICATION</scope>
</reference>
<evidence type="ECO:0000256" key="1">
    <source>
        <dbReference type="SAM" id="MobiDB-lite"/>
    </source>
</evidence>
<dbReference type="SUPFAM" id="SSF49899">
    <property type="entry name" value="Concanavalin A-like lectins/glucanases"/>
    <property type="match status" value="1"/>
</dbReference>
<dbReference type="InterPro" id="IPR050618">
    <property type="entry name" value="Ubq-SigPath_Reg"/>
</dbReference>
<dbReference type="PANTHER" id="PTHR12864">
    <property type="entry name" value="RAN BINDING PROTEIN 9-RELATED"/>
    <property type="match status" value="1"/>
</dbReference>
<dbReference type="AlphaFoldDB" id="A0A914HRQ1"/>
<feature type="compositionally biased region" description="Basic and acidic residues" evidence="1">
    <location>
        <begin position="36"/>
        <end position="56"/>
    </location>
</feature>
<dbReference type="Proteomes" id="UP000887572">
    <property type="component" value="Unplaced"/>
</dbReference>
<dbReference type="Pfam" id="PF00622">
    <property type="entry name" value="SPRY"/>
    <property type="match status" value="1"/>
</dbReference>
<accession>A0A914HRQ1</accession>
<evidence type="ECO:0000259" key="2">
    <source>
        <dbReference type="PROSITE" id="PS50188"/>
    </source>
</evidence>
<dbReference type="InterPro" id="IPR001870">
    <property type="entry name" value="B30.2/SPRY"/>
</dbReference>
<organism evidence="3 4">
    <name type="scientific">Globodera rostochiensis</name>
    <name type="common">Golden nematode worm</name>
    <name type="synonym">Heterodera rostochiensis</name>
    <dbReference type="NCBI Taxonomy" id="31243"/>
    <lineage>
        <taxon>Eukaryota</taxon>
        <taxon>Metazoa</taxon>
        <taxon>Ecdysozoa</taxon>
        <taxon>Nematoda</taxon>
        <taxon>Chromadorea</taxon>
        <taxon>Rhabditida</taxon>
        <taxon>Tylenchina</taxon>
        <taxon>Tylenchomorpha</taxon>
        <taxon>Tylenchoidea</taxon>
        <taxon>Heteroderidae</taxon>
        <taxon>Heteroderinae</taxon>
        <taxon>Globodera</taxon>
    </lineage>
</organism>
<dbReference type="CDD" id="cd12885">
    <property type="entry name" value="SPRY_RanBP_like"/>
    <property type="match status" value="1"/>
</dbReference>
<proteinExistence type="predicted"/>
<feature type="region of interest" description="Disordered" evidence="1">
    <location>
        <begin position="1"/>
        <end position="56"/>
    </location>
</feature>
<feature type="domain" description="B30.2/SPRY" evidence="2">
    <location>
        <begin position="120"/>
        <end position="312"/>
    </location>
</feature>
<keyword evidence="3" id="KW-1185">Reference proteome</keyword>
<dbReference type="InterPro" id="IPR043136">
    <property type="entry name" value="B30.2/SPRY_sf"/>
</dbReference>